<proteinExistence type="inferred from homology"/>
<dbReference type="InterPro" id="IPR033132">
    <property type="entry name" value="GH_1_N_CS"/>
</dbReference>
<dbReference type="Proteomes" id="UP000092714">
    <property type="component" value="Unassembled WGS sequence"/>
</dbReference>
<keyword evidence="1" id="KW-0326">Glycosidase</keyword>
<gene>
    <name evidence="3" type="ORF">CP373A1_07420</name>
</gene>
<dbReference type="Gene3D" id="3.20.20.80">
    <property type="entry name" value="Glycosidases"/>
    <property type="match status" value="1"/>
</dbReference>
<dbReference type="SUPFAM" id="SSF51445">
    <property type="entry name" value="(Trans)glycosidases"/>
    <property type="match status" value="1"/>
</dbReference>
<dbReference type="PANTHER" id="PTHR10353">
    <property type="entry name" value="GLYCOSYL HYDROLASE"/>
    <property type="match status" value="1"/>
</dbReference>
<dbReference type="GO" id="GO:0008422">
    <property type="term" value="F:beta-glucosidase activity"/>
    <property type="evidence" value="ECO:0007669"/>
    <property type="project" value="TreeGrafter"/>
</dbReference>
<evidence type="ECO:0000256" key="2">
    <source>
        <dbReference type="RuleBase" id="RU003690"/>
    </source>
</evidence>
<dbReference type="GO" id="GO:0005829">
    <property type="term" value="C:cytosol"/>
    <property type="evidence" value="ECO:0007669"/>
    <property type="project" value="TreeGrafter"/>
</dbReference>
<accession>A0A174U8V4</accession>
<organism evidence="3 4">
    <name type="scientific">Clostridium paraputrificum</name>
    <dbReference type="NCBI Taxonomy" id="29363"/>
    <lineage>
        <taxon>Bacteria</taxon>
        <taxon>Bacillati</taxon>
        <taxon>Bacillota</taxon>
        <taxon>Clostridia</taxon>
        <taxon>Eubacteriales</taxon>
        <taxon>Clostridiaceae</taxon>
        <taxon>Clostridium</taxon>
    </lineage>
</organism>
<dbReference type="PROSITE" id="PS00653">
    <property type="entry name" value="GLYCOSYL_HYDROL_F1_2"/>
    <property type="match status" value="1"/>
</dbReference>
<dbReference type="GO" id="GO:0016052">
    <property type="term" value="P:carbohydrate catabolic process"/>
    <property type="evidence" value="ECO:0007669"/>
    <property type="project" value="TreeGrafter"/>
</dbReference>
<evidence type="ECO:0000313" key="4">
    <source>
        <dbReference type="Proteomes" id="UP000092714"/>
    </source>
</evidence>
<dbReference type="InterPro" id="IPR001360">
    <property type="entry name" value="Glyco_hydro_1"/>
</dbReference>
<dbReference type="eggNOG" id="COG2723">
    <property type="taxonomic scope" value="Bacteria"/>
</dbReference>
<protein>
    <submittedName>
        <fullName evidence="3">6-phospho-beta-glucosidase</fullName>
    </submittedName>
</protein>
<dbReference type="RefSeq" id="WP_027098726.1">
    <property type="nucleotide sequence ID" value="NZ_CAXSZC010000005.1"/>
</dbReference>
<evidence type="ECO:0000256" key="1">
    <source>
        <dbReference type="ARBA" id="ARBA00023295"/>
    </source>
</evidence>
<dbReference type="Pfam" id="PF00232">
    <property type="entry name" value="Glyco_hydro_1"/>
    <property type="match status" value="1"/>
</dbReference>
<keyword evidence="1" id="KW-0378">Hydrolase</keyword>
<dbReference type="PANTHER" id="PTHR10353:SF122">
    <property type="entry name" value="6-PHOSPHO-BETA-GLUCOSIDASE ASCB-RELATED"/>
    <property type="match status" value="1"/>
</dbReference>
<dbReference type="InterPro" id="IPR017853">
    <property type="entry name" value="GH"/>
</dbReference>
<dbReference type="GeneID" id="42776557"/>
<reference evidence="3 4" key="1">
    <citation type="submission" date="2016-06" db="EMBL/GenBank/DDBJ databases">
        <authorList>
            <person name="Kjaerup R.B."/>
            <person name="Dalgaard T.S."/>
            <person name="Juul-Madsen H.R."/>
        </authorList>
    </citation>
    <scope>NUCLEOTIDE SEQUENCE [LARGE SCALE GENOMIC DNA]</scope>
    <source>
        <strain evidence="3 4">373-A1</strain>
    </source>
</reference>
<comment type="similarity">
    <text evidence="2">Belongs to the glycosyl hydrolase 1 family.</text>
</comment>
<dbReference type="EMBL" id="MAPZ01000017">
    <property type="protein sequence ID" value="OBY10981.1"/>
    <property type="molecule type" value="Genomic_DNA"/>
</dbReference>
<name>A0A174U8V4_9CLOT</name>
<comment type="caution">
    <text evidence="3">The sequence shown here is derived from an EMBL/GenBank/DDBJ whole genome shotgun (WGS) entry which is preliminary data.</text>
</comment>
<evidence type="ECO:0000313" key="3">
    <source>
        <dbReference type="EMBL" id="OBY10981.1"/>
    </source>
</evidence>
<dbReference type="AlphaFoldDB" id="A0A174U8V4"/>
<dbReference type="PRINTS" id="PR00131">
    <property type="entry name" value="GLHYDRLASE1"/>
</dbReference>
<keyword evidence="4" id="KW-1185">Reference proteome</keyword>
<sequence length="495" mass="56663">MTKMSKGFPKDFLWGGATAANQFEGGWNEGNKGISSADCCTRGSKDKIRVVTYMDKDNNLCEQRLFGMNVANYTEFGVYDGYDYPSHVASDFYHRYKEDIALLAEMGFKTFRMSINWTRIFPTGLEEKPNEEGLKFYDAVFSECLKYGIEPLVTLSHYETPISLTNKWGSWLDERTIDCFVRYVDTVGKRYKGKVKYWLTFNEINCLSHGAWMSAGVPSRDAQSKATASKHQLLASAMAVKVLHEIDSNNKVGNMIAYNVTYPYTCNPNDVMAARNKQNNMYFYCDVQVRGYYPTYKLKEYARENIIFSLSDKEKAILREGVVDFISFSYYMSSCTSSDPNVLNNQKGNMIMGVKNPYLEESEWGWQIDPVGLRIALNELYDRYQKPLMIVENGLGAEDKIESDGSIHDSYRIDYLRNHIIAMADAINEDGVELWGYTPWGCIDLISASTGEMRKRYGFIYVNYHDDGSGDGSRIKKDSFAWYKRVIESNGVDLY</sequence>